<accession>A0A5C5YDP4</accession>
<evidence type="ECO:0000313" key="1">
    <source>
        <dbReference type="EMBL" id="TWT71422.1"/>
    </source>
</evidence>
<comment type="caution">
    <text evidence="1">The sequence shown here is derived from an EMBL/GenBank/DDBJ whole genome shotgun (WGS) entry which is preliminary data.</text>
</comment>
<gene>
    <name evidence="1" type="ORF">Pan14r_37320</name>
</gene>
<organism evidence="1 2">
    <name type="scientific">Crateriforma conspicua</name>
    <dbReference type="NCBI Taxonomy" id="2527996"/>
    <lineage>
        <taxon>Bacteria</taxon>
        <taxon>Pseudomonadati</taxon>
        <taxon>Planctomycetota</taxon>
        <taxon>Planctomycetia</taxon>
        <taxon>Planctomycetales</taxon>
        <taxon>Planctomycetaceae</taxon>
        <taxon>Crateriforma</taxon>
    </lineage>
</organism>
<dbReference type="Proteomes" id="UP000317238">
    <property type="component" value="Unassembled WGS sequence"/>
</dbReference>
<reference evidence="1 2" key="1">
    <citation type="submission" date="2019-02" db="EMBL/GenBank/DDBJ databases">
        <title>Deep-cultivation of Planctomycetes and their phenomic and genomic characterization uncovers novel biology.</title>
        <authorList>
            <person name="Wiegand S."/>
            <person name="Jogler M."/>
            <person name="Boedeker C."/>
            <person name="Pinto D."/>
            <person name="Vollmers J."/>
            <person name="Rivas-Marin E."/>
            <person name="Kohn T."/>
            <person name="Peeters S.H."/>
            <person name="Heuer A."/>
            <person name="Rast P."/>
            <person name="Oberbeckmann S."/>
            <person name="Bunk B."/>
            <person name="Jeske O."/>
            <person name="Meyerdierks A."/>
            <person name="Storesund J.E."/>
            <person name="Kallscheuer N."/>
            <person name="Luecker S."/>
            <person name="Lage O.M."/>
            <person name="Pohl T."/>
            <person name="Merkel B.J."/>
            <person name="Hornburger P."/>
            <person name="Mueller R.-W."/>
            <person name="Bruemmer F."/>
            <person name="Labrenz M."/>
            <person name="Spormann A.M."/>
            <person name="Op Den Camp H."/>
            <person name="Overmann J."/>
            <person name="Amann R."/>
            <person name="Jetten M.S.M."/>
            <person name="Mascher T."/>
            <person name="Medema M.H."/>
            <person name="Devos D.P."/>
            <person name="Kaster A.-K."/>
            <person name="Ovreas L."/>
            <person name="Rohde M."/>
            <person name="Galperin M.Y."/>
            <person name="Jogler C."/>
        </authorList>
    </citation>
    <scope>NUCLEOTIDE SEQUENCE [LARGE SCALE GENOMIC DNA]</scope>
    <source>
        <strain evidence="1 2">Pan14r</strain>
    </source>
</reference>
<evidence type="ECO:0000313" key="2">
    <source>
        <dbReference type="Proteomes" id="UP000317238"/>
    </source>
</evidence>
<dbReference type="EMBL" id="SJPL01000001">
    <property type="protein sequence ID" value="TWT71422.1"/>
    <property type="molecule type" value="Genomic_DNA"/>
</dbReference>
<proteinExistence type="predicted"/>
<protein>
    <recommendedName>
        <fullName evidence="3">Sialidase domain-containing protein</fullName>
    </recommendedName>
</protein>
<evidence type="ECO:0008006" key="3">
    <source>
        <dbReference type="Google" id="ProtNLM"/>
    </source>
</evidence>
<dbReference type="Pfam" id="PF15892">
    <property type="entry name" value="BNR_4"/>
    <property type="match status" value="1"/>
</dbReference>
<keyword evidence="2" id="KW-1185">Reference proteome</keyword>
<name>A0A5C5YDP4_9PLAN</name>
<sequence length="431" mass="48069">MANGIQRSLVSENGMPFDIVDRHSQWNFGPGALQTFNGWQYAAYWDDTKQVSVARRKLPDGPWAVVSLSDYQRTRTGDRGKGGVISRGFGDGHEKVAMGISPDGFIHLSFDHHLSTLRYRRSNDPIAQYPEKVFWDENLFADVQNHLGIAHSQSPGDNGQGNEMQTAPRLERVTYPSFISHGNSMLLYLRLGGGSGAANSHLFHYSGGSWSPRDEPSSQFIDQRWSGGDGTVNAYPFGFVFQHGRCHLTWCWRDNPDHRTSHDLCYAYSDDGGVHWRNNDGSLVATHGLEFITADSTGITVMKIPPGHGYRNGGSMVVDEESRVHVLARGPNGDPTIYQRDPQAGDWTRMQSPQLGKLLTYKSNLYLVSNDTFYRTNPADPTKFKVLASGFESTFENSKLSLDLQRPSHDGWTSIIGQKGKNITVIDVKLE</sequence>
<dbReference type="AlphaFoldDB" id="A0A5C5YDP4"/>